<evidence type="ECO:0000256" key="2">
    <source>
        <dbReference type="ARBA" id="ARBA00022630"/>
    </source>
</evidence>
<evidence type="ECO:0000313" key="6">
    <source>
        <dbReference type="Proteomes" id="UP001552594"/>
    </source>
</evidence>
<name>A0ABV3JXJ8_STRON</name>
<keyword evidence="2" id="KW-0285">Flavoprotein</keyword>
<feature type="domain" description="FAD-binding" evidence="4">
    <location>
        <begin position="7"/>
        <end position="337"/>
    </location>
</feature>
<keyword evidence="5" id="KW-0560">Oxidoreductase</keyword>
<keyword evidence="3" id="KW-0274">FAD</keyword>
<dbReference type="EMBL" id="JBFAUK010000009">
    <property type="protein sequence ID" value="MEV5507611.1"/>
    <property type="molecule type" value="Genomic_DNA"/>
</dbReference>
<comment type="caution">
    <text evidence="5">The sequence shown here is derived from an EMBL/GenBank/DDBJ whole genome shotgun (WGS) entry which is preliminary data.</text>
</comment>
<dbReference type="Gene3D" id="3.40.30.120">
    <property type="match status" value="1"/>
</dbReference>
<evidence type="ECO:0000313" key="5">
    <source>
        <dbReference type="EMBL" id="MEV5507611.1"/>
    </source>
</evidence>
<organism evidence="5 6">
    <name type="scientific">Streptomyces orinoci</name>
    <name type="common">Streptoverticillium orinoci</name>
    <dbReference type="NCBI Taxonomy" id="67339"/>
    <lineage>
        <taxon>Bacteria</taxon>
        <taxon>Bacillati</taxon>
        <taxon>Actinomycetota</taxon>
        <taxon>Actinomycetes</taxon>
        <taxon>Kitasatosporales</taxon>
        <taxon>Streptomycetaceae</taxon>
        <taxon>Streptomyces</taxon>
    </lineage>
</organism>
<dbReference type="SUPFAM" id="SSF51905">
    <property type="entry name" value="FAD/NAD(P)-binding domain"/>
    <property type="match status" value="1"/>
</dbReference>
<dbReference type="PRINTS" id="PR00420">
    <property type="entry name" value="RNGMNOXGNASE"/>
</dbReference>
<dbReference type="InterPro" id="IPR036188">
    <property type="entry name" value="FAD/NAD-bd_sf"/>
</dbReference>
<dbReference type="Gene3D" id="3.30.70.2450">
    <property type="match status" value="1"/>
</dbReference>
<dbReference type="InterPro" id="IPR002938">
    <property type="entry name" value="FAD-bd"/>
</dbReference>
<reference evidence="5 6" key="1">
    <citation type="submission" date="2024-06" db="EMBL/GenBank/DDBJ databases">
        <title>The Natural Products Discovery Center: Release of the First 8490 Sequenced Strains for Exploring Actinobacteria Biosynthetic Diversity.</title>
        <authorList>
            <person name="Kalkreuter E."/>
            <person name="Kautsar S.A."/>
            <person name="Yang D."/>
            <person name="Bader C.D."/>
            <person name="Teijaro C.N."/>
            <person name="Fluegel L."/>
            <person name="Davis C.M."/>
            <person name="Simpson J.R."/>
            <person name="Lauterbach L."/>
            <person name="Steele A.D."/>
            <person name="Gui C."/>
            <person name="Meng S."/>
            <person name="Li G."/>
            <person name="Viehrig K."/>
            <person name="Ye F."/>
            <person name="Su P."/>
            <person name="Kiefer A.F."/>
            <person name="Nichols A."/>
            <person name="Cepeda A.J."/>
            <person name="Yan W."/>
            <person name="Fan B."/>
            <person name="Jiang Y."/>
            <person name="Adhikari A."/>
            <person name="Zheng C.-J."/>
            <person name="Schuster L."/>
            <person name="Cowan T.M."/>
            <person name="Smanski M.J."/>
            <person name="Chevrette M.G."/>
            <person name="De Carvalho L.P.S."/>
            <person name="Shen B."/>
        </authorList>
    </citation>
    <scope>NUCLEOTIDE SEQUENCE [LARGE SCALE GENOMIC DNA]</scope>
    <source>
        <strain evidence="5 6">NPDC052347</strain>
    </source>
</reference>
<gene>
    <name evidence="5" type="ORF">AB0L16_14180</name>
</gene>
<sequence>MDAPVDASVIVAGAGPAGLTLASELRLAGVDVIVLERLPRPTGESRGLGFTTRTMEVFDQRGLLPRLGEMGTSNAGRFGGLPVDFGVLDSVHQAAKTVPQSVTEAMLEEWARELGADIRRGYELLGIRDTGEVVEAEVGGPDGDEFQLTAPYLVGCDGGRSTVRKAAGFQFPGTAATMEMFLADIRGVELKPRLIGETLPGGMVMAGPLGDGGWTRIIVCEHGAEPRRRTEPPSFQEAAAAWERITGIDISRAEAGWVSAFGDATRQVTEYRRGRVLLAGDAAHIHLPAGGQGMNTGIQDAVNLGWKLAAVVRGTAHPELLDTYHGERYPVGERLMLNTKAQGLLFRSGPEIQPLRAVLAELIRYEEVSRHLAGMVSGLEIRYDVGPGSHPLLGRRMPHLELVGERRKTSSTELLHPARGVLLDLEDNSRLRNRAAGWSDRIDLVTAAPHGLTQDSPLWGTPAVLVRPDGHLAWAAPGSHHDLPMALDRWFGPSRFQRA</sequence>
<dbReference type="Pfam" id="PF21274">
    <property type="entry name" value="Rng_hyd_C"/>
    <property type="match status" value="1"/>
</dbReference>
<keyword evidence="6" id="KW-1185">Reference proteome</keyword>
<dbReference type="RefSeq" id="WP_109282548.1">
    <property type="nucleotide sequence ID" value="NZ_JBFAUK010000009.1"/>
</dbReference>
<dbReference type="Pfam" id="PF01494">
    <property type="entry name" value="FAD_binding_3"/>
    <property type="match status" value="1"/>
</dbReference>
<evidence type="ECO:0000256" key="1">
    <source>
        <dbReference type="ARBA" id="ARBA00001974"/>
    </source>
</evidence>
<dbReference type="GO" id="GO:0004497">
    <property type="term" value="F:monooxygenase activity"/>
    <property type="evidence" value="ECO:0007669"/>
    <property type="project" value="UniProtKB-KW"/>
</dbReference>
<dbReference type="InterPro" id="IPR050641">
    <property type="entry name" value="RIFMO-like"/>
</dbReference>
<dbReference type="Gene3D" id="3.50.50.60">
    <property type="entry name" value="FAD/NAD(P)-binding domain"/>
    <property type="match status" value="1"/>
</dbReference>
<accession>A0ABV3JXJ8</accession>
<keyword evidence="5" id="KW-0503">Monooxygenase</keyword>
<dbReference type="Proteomes" id="UP001552594">
    <property type="component" value="Unassembled WGS sequence"/>
</dbReference>
<comment type="cofactor">
    <cofactor evidence="1">
        <name>FAD</name>
        <dbReference type="ChEBI" id="CHEBI:57692"/>
    </cofactor>
</comment>
<protein>
    <submittedName>
        <fullName evidence="5">FAD-dependent monooxygenase</fullName>
    </submittedName>
</protein>
<evidence type="ECO:0000259" key="4">
    <source>
        <dbReference type="Pfam" id="PF01494"/>
    </source>
</evidence>
<dbReference type="PANTHER" id="PTHR43004">
    <property type="entry name" value="TRK SYSTEM POTASSIUM UPTAKE PROTEIN"/>
    <property type="match status" value="1"/>
</dbReference>
<dbReference type="PANTHER" id="PTHR43004:SF19">
    <property type="entry name" value="BINDING MONOOXYGENASE, PUTATIVE (JCVI)-RELATED"/>
    <property type="match status" value="1"/>
</dbReference>
<proteinExistence type="predicted"/>
<evidence type="ECO:0000256" key="3">
    <source>
        <dbReference type="ARBA" id="ARBA00022827"/>
    </source>
</evidence>